<evidence type="ECO:0000256" key="5">
    <source>
        <dbReference type="SAM" id="MobiDB-lite"/>
    </source>
</evidence>
<sequence>MQDENAIEAQHSPRANKNKSEPTAQLLETAPLFPITNLPRAHSRTHPLPTGKGKLAQEKKPLAKSQIAVSSEKTNQTIQTRLDFHSLHKHGDQAPETRDEPSEQDLATLRALEKSLEELKQSVEQLRHQAAQEEAKLEKARMTFQKEERQLFEQISEAEQEQRELEDQIADQRSEIQNHNNQVKELLDSIELKTLNINGWQIELQDFKDKVEAELMNSDQLQELIAKKETWDKLVEDAEKELKEVQERLENLEEKIDFAQAEDLRMELKDKENIIRELESDLALEDGDFEAALGLSIEQELMALRNQYNLTKGSELEQEVIKLQREIKSEYDKKYSVLNVNHVGEINKIAERTRFHQKRVKEFRESIEITKKALHTSQNNFEETALERRIVRSRSEELQQEIENTVKRRNHGRNKSGRGHVKPVRCSNCSRCVPKDKAIKRYTVRPMVEQAAVRDITDAQVYKEYVLPKFYIKIHYCISCAVHAHIVRVRSREGRRSRAPPPRFRFKDGKKVAPAQAAKPL</sequence>
<dbReference type="AlphaFoldDB" id="A0A9P6MRI0"/>
<dbReference type="PANTHER" id="PTHR12538:SF0">
    <property type="entry name" value="40S RIBOSOMAL PROTEIN S26"/>
    <property type="match status" value="1"/>
</dbReference>
<dbReference type="InterPro" id="IPR000892">
    <property type="entry name" value="Ribosomal_eS26"/>
</dbReference>
<evidence type="ECO:0000256" key="2">
    <source>
        <dbReference type="ARBA" id="ARBA00022980"/>
    </source>
</evidence>
<feature type="coiled-coil region" evidence="4">
    <location>
        <begin position="102"/>
        <end position="196"/>
    </location>
</feature>
<name>A0A9P6MRI0_9FUNG</name>
<dbReference type="Pfam" id="PF01283">
    <property type="entry name" value="Ribosomal_S26e"/>
    <property type="match status" value="1"/>
</dbReference>
<dbReference type="Gene3D" id="3.30.1740.20">
    <property type="entry name" value="Ribosomal protein S26e"/>
    <property type="match status" value="1"/>
</dbReference>
<comment type="caution">
    <text evidence="6">The sequence shown here is derived from an EMBL/GenBank/DDBJ whole genome shotgun (WGS) entry which is preliminary data.</text>
</comment>
<keyword evidence="7" id="KW-1185">Reference proteome</keyword>
<proteinExistence type="inferred from homology"/>
<dbReference type="Proteomes" id="UP000703661">
    <property type="component" value="Unassembled WGS sequence"/>
</dbReference>
<dbReference type="GO" id="GO:0022627">
    <property type="term" value="C:cytosolic small ribosomal subunit"/>
    <property type="evidence" value="ECO:0007669"/>
    <property type="project" value="TreeGrafter"/>
</dbReference>
<evidence type="ECO:0000313" key="6">
    <source>
        <dbReference type="EMBL" id="KAG0010894.1"/>
    </source>
</evidence>
<protein>
    <submittedName>
        <fullName evidence="6">40S ribosomal protein S26</fullName>
    </submittedName>
</protein>
<evidence type="ECO:0000256" key="3">
    <source>
        <dbReference type="ARBA" id="ARBA00023274"/>
    </source>
</evidence>
<accession>A0A9P6MRI0</accession>
<dbReference type="FunFam" id="3.30.1740.20:FF:000001">
    <property type="entry name" value="40S ribosomal protein S26"/>
    <property type="match status" value="1"/>
</dbReference>
<evidence type="ECO:0000256" key="4">
    <source>
        <dbReference type="SAM" id="Coils"/>
    </source>
</evidence>
<evidence type="ECO:0000256" key="1">
    <source>
        <dbReference type="ARBA" id="ARBA00008596"/>
    </source>
</evidence>
<keyword evidence="2 6" id="KW-0689">Ribosomal protein</keyword>
<keyword evidence="3" id="KW-0687">Ribonucleoprotein</keyword>
<dbReference type="GO" id="GO:0006412">
    <property type="term" value="P:translation"/>
    <property type="evidence" value="ECO:0007669"/>
    <property type="project" value="InterPro"/>
</dbReference>
<feature type="coiled-coil region" evidence="4">
    <location>
        <begin position="221"/>
        <end position="281"/>
    </location>
</feature>
<gene>
    <name evidence="6" type="primary">RPS26_1</name>
    <name evidence="6" type="ORF">BGZ80_001105</name>
</gene>
<evidence type="ECO:0000313" key="7">
    <source>
        <dbReference type="Proteomes" id="UP000703661"/>
    </source>
</evidence>
<dbReference type="GO" id="GO:0003735">
    <property type="term" value="F:structural constituent of ribosome"/>
    <property type="evidence" value="ECO:0007669"/>
    <property type="project" value="InterPro"/>
</dbReference>
<keyword evidence="4" id="KW-0175">Coiled coil</keyword>
<dbReference type="PANTHER" id="PTHR12538">
    <property type="entry name" value="40S RIBOSOMAL PROTEIN S26"/>
    <property type="match status" value="1"/>
</dbReference>
<dbReference type="InterPro" id="IPR038551">
    <property type="entry name" value="Ribosomal_eS26_sf"/>
</dbReference>
<feature type="compositionally biased region" description="Polar residues" evidence="5">
    <location>
        <begin position="67"/>
        <end position="76"/>
    </location>
</feature>
<feature type="region of interest" description="Disordered" evidence="5">
    <location>
        <begin position="1"/>
        <end position="76"/>
    </location>
</feature>
<dbReference type="GO" id="GO:0003729">
    <property type="term" value="F:mRNA binding"/>
    <property type="evidence" value="ECO:0007669"/>
    <property type="project" value="TreeGrafter"/>
</dbReference>
<dbReference type="EMBL" id="JAAAID010001247">
    <property type="protein sequence ID" value="KAG0010894.1"/>
    <property type="molecule type" value="Genomic_DNA"/>
</dbReference>
<feature type="region of interest" description="Disordered" evidence="5">
    <location>
        <begin position="492"/>
        <end position="521"/>
    </location>
</feature>
<organism evidence="6 7">
    <name type="scientific">Entomortierella chlamydospora</name>
    <dbReference type="NCBI Taxonomy" id="101097"/>
    <lineage>
        <taxon>Eukaryota</taxon>
        <taxon>Fungi</taxon>
        <taxon>Fungi incertae sedis</taxon>
        <taxon>Mucoromycota</taxon>
        <taxon>Mortierellomycotina</taxon>
        <taxon>Mortierellomycetes</taxon>
        <taxon>Mortierellales</taxon>
        <taxon>Mortierellaceae</taxon>
        <taxon>Entomortierella</taxon>
    </lineage>
</organism>
<reference evidence="6" key="1">
    <citation type="journal article" date="2020" name="Fungal Divers.">
        <title>Resolving the Mortierellaceae phylogeny through synthesis of multi-gene phylogenetics and phylogenomics.</title>
        <authorList>
            <person name="Vandepol N."/>
            <person name="Liber J."/>
            <person name="Desiro A."/>
            <person name="Na H."/>
            <person name="Kennedy M."/>
            <person name="Barry K."/>
            <person name="Grigoriev I.V."/>
            <person name="Miller A.N."/>
            <person name="O'Donnell K."/>
            <person name="Stajich J.E."/>
            <person name="Bonito G."/>
        </authorList>
    </citation>
    <scope>NUCLEOTIDE SEQUENCE</scope>
    <source>
        <strain evidence="6">NRRL 2769</strain>
    </source>
</reference>
<comment type="similarity">
    <text evidence="1">Belongs to the eukaryotic ribosomal protein eS26 family.</text>
</comment>